<proteinExistence type="predicted"/>
<evidence type="ECO:0000256" key="3">
    <source>
        <dbReference type="ARBA" id="ARBA00023163"/>
    </source>
</evidence>
<keyword evidence="3" id="KW-0804">Transcription</keyword>
<evidence type="ECO:0000256" key="2">
    <source>
        <dbReference type="ARBA" id="ARBA00023125"/>
    </source>
</evidence>
<dbReference type="Pfam" id="PF00392">
    <property type="entry name" value="GntR"/>
    <property type="match status" value="1"/>
</dbReference>
<dbReference type="InterPro" id="IPR000524">
    <property type="entry name" value="Tscrpt_reg_HTH_GntR"/>
</dbReference>
<dbReference type="InterPro" id="IPR008920">
    <property type="entry name" value="TF_FadR/GntR_C"/>
</dbReference>
<dbReference type="SMART" id="SM00345">
    <property type="entry name" value="HTH_GNTR"/>
    <property type="match status" value="1"/>
</dbReference>
<name>A0ABW4FLR5_9PSEU</name>
<evidence type="ECO:0000259" key="4">
    <source>
        <dbReference type="PROSITE" id="PS50949"/>
    </source>
</evidence>
<dbReference type="PROSITE" id="PS50949">
    <property type="entry name" value="HTH_GNTR"/>
    <property type="match status" value="1"/>
</dbReference>
<feature type="domain" description="HTH gntR-type" evidence="4">
    <location>
        <begin position="17"/>
        <end position="85"/>
    </location>
</feature>
<keyword evidence="6" id="KW-1185">Reference proteome</keyword>
<dbReference type="Gene3D" id="1.20.120.530">
    <property type="entry name" value="GntR ligand-binding domain-like"/>
    <property type="match status" value="1"/>
</dbReference>
<comment type="caution">
    <text evidence="5">The sequence shown here is derived from an EMBL/GenBank/DDBJ whole genome shotgun (WGS) entry which is preliminary data.</text>
</comment>
<gene>
    <name evidence="5" type="ORF">ACFSCY_17765</name>
</gene>
<dbReference type="EMBL" id="JBHUCP010000010">
    <property type="protein sequence ID" value="MFD1531287.1"/>
    <property type="molecule type" value="Genomic_DNA"/>
</dbReference>
<dbReference type="RefSeq" id="WP_343973500.1">
    <property type="nucleotide sequence ID" value="NZ_BAAAJG010000004.1"/>
</dbReference>
<dbReference type="CDD" id="cd07377">
    <property type="entry name" value="WHTH_GntR"/>
    <property type="match status" value="1"/>
</dbReference>
<dbReference type="SMART" id="SM00895">
    <property type="entry name" value="FCD"/>
    <property type="match status" value="1"/>
</dbReference>
<evidence type="ECO:0000256" key="1">
    <source>
        <dbReference type="ARBA" id="ARBA00023015"/>
    </source>
</evidence>
<dbReference type="InterPro" id="IPR036390">
    <property type="entry name" value="WH_DNA-bd_sf"/>
</dbReference>
<dbReference type="InterPro" id="IPR011711">
    <property type="entry name" value="GntR_C"/>
</dbReference>
<dbReference type="InterPro" id="IPR036388">
    <property type="entry name" value="WH-like_DNA-bd_sf"/>
</dbReference>
<dbReference type="Gene3D" id="1.10.10.10">
    <property type="entry name" value="Winged helix-like DNA-binding domain superfamily/Winged helix DNA-binding domain"/>
    <property type="match status" value="1"/>
</dbReference>
<dbReference type="Pfam" id="PF07729">
    <property type="entry name" value="FCD"/>
    <property type="match status" value="1"/>
</dbReference>
<dbReference type="PRINTS" id="PR00035">
    <property type="entry name" value="HTHGNTR"/>
</dbReference>
<dbReference type="SUPFAM" id="SSF48008">
    <property type="entry name" value="GntR ligand-binding domain-like"/>
    <property type="match status" value="1"/>
</dbReference>
<dbReference type="PANTHER" id="PTHR43537">
    <property type="entry name" value="TRANSCRIPTIONAL REGULATOR, GNTR FAMILY"/>
    <property type="match status" value="1"/>
</dbReference>
<dbReference type="SUPFAM" id="SSF46785">
    <property type="entry name" value="Winged helix' DNA-binding domain"/>
    <property type="match status" value="1"/>
</dbReference>
<reference evidence="6" key="1">
    <citation type="journal article" date="2019" name="Int. J. Syst. Evol. Microbiol.">
        <title>The Global Catalogue of Microorganisms (GCM) 10K type strain sequencing project: providing services to taxonomists for standard genome sequencing and annotation.</title>
        <authorList>
            <consortium name="The Broad Institute Genomics Platform"/>
            <consortium name="The Broad Institute Genome Sequencing Center for Infectious Disease"/>
            <person name="Wu L."/>
            <person name="Ma J."/>
        </authorList>
    </citation>
    <scope>NUCLEOTIDE SEQUENCE [LARGE SCALE GENOMIC DNA]</scope>
    <source>
        <strain evidence="6">JCM 12165</strain>
    </source>
</reference>
<keyword evidence="1" id="KW-0805">Transcription regulation</keyword>
<protein>
    <submittedName>
        <fullName evidence="5">FadR/GntR family transcriptional regulator</fullName>
    </submittedName>
</protein>
<organism evidence="5 6">
    <name type="scientific">Pseudonocardia aurantiaca</name>
    <dbReference type="NCBI Taxonomy" id="75290"/>
    <lineage>
        <taxon>Bacteria</taxon>
        <taxon>Bacillati</taxon>
        <taxon>Actinomycetota</taxon>
        <taxon>Actinomycetes</taxon>
        <taxon>Pseudonocardiales</taxon>
        <taxon>Pseudonocardiaceae</taxon>
        <taxon>Pseudonocardia</taxon>
    </lineage>
</organism>
<accession>A0ABW4FLR5</accession>
<sequence>MEENTDRPRAYRRIDRVRAADQILEDLRDRILRGELPHGSRFPAERDLAEQYGVSSGTVREAVRALAAMGLVRVRHGSGSFVTVRSETMIAVSMASAIQLEGSPATDVMDILGILNSHAAGLAARNATDGEIAALREAAERLAGIDDLDRAMTDLLHFLRQLASISHNALLAAMCAFLAEIQVNLAIELSERRLLPLQEVAGALYRDRIAVVEALEARDADRAVRVTSAYHDHAMELITSSPTARQIRASDPSYSQLLSSLMSTKLASFTG</sequence>
<evidence type="ECO:0000313" key="6">
    <source>
        <dbReference type="Proteomes" id="UP001597145"/>
    </source>
</evidence>
<dbReference type="PANTHER" id="PTHR43537:SF5">
    <property type="entry name" value="UXU OPERON TRANSCRIPTIONAL REGULATOR"/>
    <property type="match status" value="1"/>
</dbReference>
<dbReference type="Proteomes" id="UP001597145">
    <property type="component" value="Unassembled WGS sequence"/>
</dbReference>
<evidence type="ECO:0000313" key="5">
    <source>
        <dbReference type="EMBL" id="MFD1531287.1"/>
    </source>
</evidence>
<keyword evidence="2" id="KW-0238">DNA-binding</keyword>